<sequence length="332" mass="35067">MRAAAIRGFGGPEVIEVLEVPKPTPGPGEVLVRVIAAGVNPPDWYMREGMPGLPREMMGDIDFPLILGTDVSGVVDALGPEVDGFDVGDEVFGMLRFPTTMQAGGYAEYVAAPVSDIARKPAGVSHREAAAAGMSALTAWQFLIDVGHDLGSPFQDAPHRPVPLDGDSRVLVNGAAGGVGHIAMQLAAWKGAHVTAVASGGHEEFLRGLGTDAFIDYTTTDPAEAVRGLDLVMDTVGGSRSASFLPTIKDGGALFWAYLAEFSDEEKRRYDVTTSATQVRANGAQLAQIAELLDDGTIRIHVDSVYSLQEARQAHERAAQGHIRGKLVLDVA</sequence>
<dbReference type="PANTHER" id="PTHR43482">
    <property type="entry name" value="PROTEIN AST1-RELATED"/>
    <property type="match status" value="1"/>
</dbReference>
<evidence type="ECO:0000313" key="3">
    <source>
        <dbReference type="Proteomes" id="UP000325957"/>
    </source>
</evidence>
<dbReference type="InterPro" id="IPR011032">
    <property type="entry name" value="GroES-like_sf"/>
</dbReference>
<comment type="caution">
    <text evidence="2">The sequence shown here is derived from an EMBL/GenBank/DDBJ whole genome shotgun (WGS) entry which is preliminary data.</text>
</comment>
<accession>A0A5J5L295</accession>
<reference evidence="2 3" key="1">
    <citation type="submission" date="2019-05" db="EMBL/GenBank/DDBJ databases">
        <title>Kocuria coralli sp. nov., a novel actinobacterium isolated from coral reef seawater.</title>
        <authorList>
            <person name="Li J."/>
        </authorList>
    </citation>
    <scope>NUCLEOTIDE SEQUENCE [LARGE SCALE GENOMIC DNA]</scope>
    <source>
        <strain evidence="2 3">SCSIO 13007</strain>
    </source>
</reference>
<dbReference type="InterPro" id="IPR052585">
    <property type="entry name" value="Lipid_raft_assoc_Zn_ADH"/>
</dbReference>
<evidence type="ECO:0000313" key="2">
    <source>
        <dbReference type="EMBL" id="KAA9395740.1"/>
    </source>
</evidence>
<feature type="domain" description="Enoyl reductase (ER)" evidence="1">
    <location>
        <begin position="10"/>
        <end position="329"/>
    </location>
</feature>
<dbReference type="GO" id="GO:0016491">
    <property type="term" value="F:oxidoreductase activity"/>
    <property type="evidence" value="ECO:0007669"/>
    <property type="project" value="InterPro"/>
</dbReference>
<proteinExistence type="predicted"/>
<organism evidence="2 3">
    <name type="scientific">Kocuria coralli</name>
    <dbReference type="NCBI Taxonomy" id="1461025"/>
    <lineage>
        <taxon>Bacteria</taxon>
        <taxon>Bacillati</taxon>
        <taxon>Actinomycetota</taxon>
        <taxon>Actinomycetes</taxon>
        <taxon>Micrococcales</taxon>
        <taxon>Micrococcaceae</taxon>
        <taxon>Kocuria</taxon>
    </lineage>
</organism>
<dbReference type="Pfam" id="PF13602">
    <property type="entry name" value="ADH_zinc_N_2"/>
    <property type="match status" value="1"/>
</dbReference>
<dbReference type="Gene3D" id="3.90.180.10">
    <property type="entry name" value="Medium-chain alcohol dehydrogenases, catalytic domain"/>
    <property type="match status" value="1"/>
</dbReference>
<dbReference type="Pfam" id="PF08240">
    <property type="entry name" value="ADH_N"/>
    <property type="match status" value="1"/>
</dbReference>
<dbReference type="CDD" id="cd05289">
    <property type="entry name" value="MDR_like_2"/>
    <property type="match status" value="1"/>
</dbReference>
<dbReference type="SMART" id="SM00829">
    <property type="entry name" value="PKS_ER"/>
    <property type="match status" value="1"/>
</dbReference>
<dbReference type="OrthoDB" id="3175656at2"/>
<dbReference type="Proteomes" id="UP000325957">
    <property type="component" value="Unassembled WGS sequence"/>
</dbReference>
<dbReference type="Gene3D" id="3.40.50.720">
    <property type="entry name" value="NAD(P)-binding Rossmann-like Domain"/>
    <property type="match status" value="1"/>
</dbReference>
<name>A0A5J5L295_9MICC</name>
<evidence type="ECO:0000259" key="1">
    <source>
        <dbReference type="SMART" id="SM00829"/>
    </source>
</evidence>
<dbReference type="PANTHER" id="PTHR43482:SF1">
    <property type="entry name" value="PROTEIN AST1-RELATED"/>
    <property type="match status" value="1"/>
</dbReference>
<dbReference type="AlphaFoldDB" id="A0A5J5L295"/>
<dbReference type="InterPro" id="IPR020843">
    <property type="entry name" value="ER"/>
</dbReference>
<dbReference type="InterPro" id="IPR036291">
    <property type="entry name" value="NAD(P)-bd_dom_sf"/>
</dbReference>
<dbReference type="SUPFAM" id="SSF50129">
    <property type="entry name" value="GroES-like"/>
    <property type="match status" value="1"/>
</dbReference>
<gene>
    <name evidence="2" type="ORF">FCK90_00025</name>
</gene>
<dbReference type="SUPFAM" id="SSF51735">
    <property type="entry name" value="NAD(P)-binding Rossmann-fold domains"/>
    <property type="match status" value="1"/>
</dbReference>
<protein>
    <submittedName>
        <fullName evidence="2">NADP-dependent oxidoreductase</fullName>
    </submittedName>
</protein>
<keyword evidence="3" id="KW-1185">Reference proteome</keyword>
<dbReference type="InterPro" id="IPR013154">
    <property type="entry name" value="ADH-like_N"/>
</dbReference>
<dbReference type="EMBL" id="SZWF01000001">
    <property type="protein sequence ID" value="KAA9395740.1"/>
    <property type="molecule type" value="Genomic_DNA"/>
</dbReference>